<organism evidence="1 2">
    <name type="scientific">Acorus calamus</name>
    <name type="common">Sweet flag</name>
    <dbReference type="NCBI Taxonomy" id="4465"/>
    <lineage>
        <taxon>Eukaryota</taxon>
        <taxon>Viridiplantae</taxon>
        <taxon>Streptophyta</taxon>
        <taxon>Embryophyta</taxon>
        <taxon>Tracheophyta</taxon>
        <taxon>Spermatophyta</taxon>
        <taxon>Magnoliopsida</taxon>
        <taxon>Liliopsida</taxon>
        <taxon>Acoraceae</taxon>
        <taxon>Acorus</taxon>
    </lineage>
</organism>
<dbReference type="InterPro" id="IPR020471">
    <property type="entry name" value="AKR"/>
</dbReference>
<keyword evidence="2" id="KW-1185">Reference proteome</keyword>
<name>A0AAV9F4R4_ACOCL</name>
<dbReference type="Gene3D" id="3.20.20.100">
    <property type="entry name" value="NADP-dependent oxidoreductase domain"/>
    <property type="match status" value="1"/>
</dbReference>
<accession>A0AAV9F4R4</accession>
<dbReference type="Proteomes" id="UP001180020">
    <property type="component" value="Unassembled WGS sequence"/>
</dbReference>
<protein>
    <submittedName>
        <fullName evidence="1">Aldo-keto reductase family 4 member C10</fullName>
    </submittedName>
</protein>
<reference evidence="1" key="1">
    <citation type="journal article" date="2023" name="Nat. Commun.">
        <title>Diploid and tetraploid genomes of Acorus and the evolution of monocots.</title>
        <authorList>
            <person name="Ma L."/>
            <person name="Liu K.W."/>
            <person name="Li Z."/>
            <person name="Hsiao Y.Y."/>
            <person name="Qi Y."/>
            <person name="Fu T."/>
            <person name="Tang G.D."/>
            <person name="Zhang D."/>
            <person name="Sun W.H."/>
            <person name="Liu D.K."/>
            <person name="Li Y."/>
            <person name="Chen G.Z."/>
            <person name="Liu X.D."/>
            <person name="Liao X.Y."/>
            <person name="Jiang Y.T."/>
            <person name="Yu X."/>
            <person name="Hao Y."/>
            <person name="Huang J."/>
            <person name="Zhao X.W."/>
            <person name="Ke S."/>
            <person name="Chen Y.Y."/>
            <person name="Wu W.L."/>
            <person name="Hsu J.L."/>
            <person name="Lin Y.F."/>
            <person name="Huang M.D."/>
            <person name="Li C.Y."/>
            <person name="Huang L."/>
            <person name="Wang Z.W."/>
            <person name="Zhao X."/>
            <person name="Zhong W.Y."/>
            <person name="Peng D.H."/>
            <person name="Ahmad S."/>
            <person name="Lan S."/>
            <person name="Zhang J.S."/>
            <person name="Tsai W.C."/>
            <person name="Van de Peer Y."/>
            <person name="Liu Z.J."/>
        </authorList>
    </citation>
    <scope>NUCLEOTIDE SEQUENCE</scope>
    <source>
        <strain evidence="1">CP</strain>
    </source>
</reference>
<dbReference type="AlphaFoldDB" id="A0AAV9F4R4"/>
<dbReference type="InterPro" id="IPR036812">
    <property type="entry name" value="NAD(P)_OxRdtase_dom_sf"/>
</dbReference>
<sequence length="54" mass="6029">MKYFNLNTGGKIPSVGLGAYKAWSEMVENTIFTAIKAGYRHIDCAQLYGNEKEV</sequence>
<dbReference type="GO" id="GO:0016491">
    <property type="term" value="F:oxidoreductase activity"/>
    <property type="evidence" value="ECO:0007669"/>
    <property type="project" value="InterPro"/>
</dbReference>
<dbReference type="EMBL" id="JAUJYO010000003">
    <property type="protein sequence ID" value="KAK1320416.1"/>
    <property type="molecule type" value="Genomic_DNA"/>
</dbReference>
<evidence type="ECO:0000313" key="2">
    <source>
        <dbReference type="Proteomes" id="UP001180020"/>
    </source>
</evidence>
<comment type="caution">
    <text evidence="1">The sequence shown here is derived from an EMBL/GenBank/DDBJ whole genome shotgun (WGS) entry which is preliminary data.</text>
</comment>
<reference evidence="1" key="2">
    <citation type="submission" date="2023-06" db="EMBL/GenBank/DDBJ databases">
        <authorList>
            <person name="Ma L."/>
            <person name="Liu K.-W."/>
            <person name="Li Z."/>
            <person name="Hsiao Y.-Y."/>
            <person name="Qi Y."/>
            <person name="Fu T."/>
            <person name="Tang G."/>
            <person name="Zhang D."/>
            <person name="Sun W.-H."/>
            <person name="Liu D.-K."/>
            <person name="Li Y."/>
            <person name="Chen G.-Z."/>
            <person name="Liu X.-D."/>
            <person name="Liao X.-Y."/>
            <person name="Jiang Y.-T."/>
            <person name="Yu X."/>
            <person name="Hao Y."/>
            <person name="Huang J."/>
            <person name="Zhao X.-W."/>
            <person name="Ke S."/>
            <person name="Chen Y.-Y."/>
            <person name="Wu W.-L."/>
            <person name="Hsu J.-L."/>
            <person name="Lin Y.-F."/>
            <person name="Huang M.-D."/>
            <person name="Li C.-Y."/>
            <person name="Huang L."/>
            <person name="Wang Z.-W."/>
            <person name="Zhao X."/>
            <person name="Zhong W.-Y."/>
            <person name="Peng D.-H."/>
            <person name="Ahmad S."/>
            <person name="Lan S."/>
            <person name="Zhang J.-S."/>
            <person name="Tsai W.-C."/>
            <person name="Van De Peer Y."/>
            <person name="Liu Z.-J."/>
        </authorList>
    </citation>
    <scope>NUCLEOTIDE SEQUENCE</scope>
    <source>
        <strain evidence="1">CP</strain>
        <tissue evidence="1">Leaves</tissue>
    </source>
</reference>
<dbReference type="PANTHER" id="PTHR11732">
    <property type="entry name" value="ALDO/KETO REDUCTASE"/>
    <property type="match status" value="1"/>
</dbReference>
<dbReference type="SUPFAM" id="SSF51430">
    <property type="entry name" value="NAD(P)-linked oxidoreductase"/>
    <property type="match status" value="1"/>
</dbReference>
<proteinExistence type="predicted"/>
<evidence type="ECO:0000313" key="1">
    <source>
        <dbReference type="EMBL" id="KAK1320416.1"/>
    </source>
</evidence>
<gene>
    <name evidence="1" type="primary">AKR4C10</name>
    <name evidence="1" type="ORF">QJS10_CPA03g01713</name>
</gene>